<dbReference type="AlphaFoldDB" id="S2WMX8"/>
<name>S2WMX8_9ACTN</name>
<proteinExistence type="predicted"/>
<reference evidence="2 3" key="1">
    <citation type="submission" date="2013-04" db="EMBL/GenBank/DDBJ databases">
        <title>The Genome Sequence of Propionimicrobium lymphophilum ACS-093-V-SCH5.</title>
        <authorList>
            <consortium name="The Broad Institute Genomics Platform"/>
            <person name="Earl A."/>
            <person name="Ward D."/>
            <person name="Feldgarden M."/>
            <person name="Gevers D."/>
            <person name="Saerens B."/>
            <person name="Vaneechoutte M."/>
            <person name="Walker B."/>
            <person name="Young S."/>
            <person name="Zeng Q."/>
            <person name="Gargeya S."/>
            <person name="Fitzgerald M."/>
            <person name="Haas B."/>
            <person name="Abouelleil A."/>
            <person name="Allen A.W."/>
            <person name="Alvarado L."/>
            <person name="Arachchi H.M."/>
            <person name="Berlin A.M."/>
            <person name="Chapman S.B."/>
            <person name="Gainer-Dewar J."/>
            <person name="Goldberg J."/>
            <person name="Griggs A."/>
            <person name="Gujja S."/>
            <person name="Hansen M."/>
            <person name="Howarth C."/>
            <person name="Imamovic A."/>
            <person name="Ireland A."/>
            <person name="Larimer J."/>
            <person name="McCowan C."/>
            <person name="Murphy C."/>
            <person name="Pearson M."/>
            <person name="Poon T.W."/>
            <person name="Priest M."/>
            <person name="Roberts A."/>
            <person name="Saif S."/>
            <person name="Shea T."/>
            <person name="Sisk P."/>
            <person name="Sykes S."/>
            <person name="Wortman J."/>
            <person name="Nusbaum C."/>
            <person name="Birren B."/>
        </authorList>
    </citation>
    <scope>NUCLEOTIDE SEQUENCE [LARGE SCALE GENOMIC DNA]</scope>
    <source>
        <strain evidence="2 3">ACS-093-V-SCH5</strain>
    </source>
</reference>
<organism evidence="2 3">
    <name type="scientific">Propionimicrobium lymphophilum ACS-093-V-SCH5</name>
    <dbReference type="NCBI Taxonomy" id="883161"/>
    <lineage>
        <taxon>Bacteria</taxon>
        <taxon>Bacillati</taxon>
        <taxon>Actinomycetota</taxon>
        <taxon>Actinomycetes</taxon>
        <taxon>Propionibacteriales</taxon>
        <taxon>Propionibacteriaceae</taxon>
        <taxon>Propionimicrobium</taxon>
    </lineage>
</organism>
<dbReference type="SUPFAM" id="SSF55729">
    <property type="entry name" value="Acyl-CoA N-acyltransferases (Nat)"/>
    <property type="match status" value="1"/>
</dbReference>
<dbReference type="RefSeq" id="WP_016454938.1">
    <property type="nucleotide sequence ID" value="NZ_KE150269.1"/>
</dbReference>
<dbReference type="GO" id="GO:0016747">
    <property type="term" value="F:acyltransferase activity, transferring groups other than amino-acyl groups"/>
    <property type="evidence" value="ECO:0007669"/>
    <property type="project" value="InterPro"/>
</dbReference>
<dbReference type="Proteomes" id="UP000014417">
    <property type="component" value="Unassembled WGS sequence"/>
</dbReference>
<dbReference type="HOGENOM" id="CLU_013985_13_2_11"/>
<dbReference type="EMBL" id="AGZR01000001">
    <property type="protein sequence ID" value="EPD34042.1"/>
    <property type="molecule type" value="Genomic_DNA"/>
</dbReference>
<evidence type="ECO:0000313" key="3">
    <source>
        <dbReference type="Proteomes" id="UP000014417"/>
    </source>
</evidence>
<dbReference type="OrthoDB" id="9799092at2"/>
<sequence length="178" mass="20191">MSLLTPLAPVQRTDWQELIDFYDRVTEATLGKKHNPGWAKGEWPKEDFLQDLINKGRLFKACIDDKIAGTLAADHNTTPGYEDVPWLVDAAPNEVTVFHVVAVDPALQRSGIAKRIVQMGLDLAREECQKSVQLDVYPINLSGRRLYEACGFHYHGQHPLYYDGFDVIHSHIYEFPLA</sequence>
<dbReference type="CDD" id="cd04301">
    <property type="entry name" value="NAT_SF"/>
    <property type="match status" value="1"/>
</dbReference>
<accession>S2WMX8</accession>
<evidence type="ECO:0000313" key="2">
    <source>
        <dbReference type="EMBL" id="EPD34042.1"/>
    </source>
</evidence>
<protein>
    <recommendedName>
        <fullName evidence="1">N-acetyltransferase domain-containing protein</fullName>
    </recommendedName>
</protein>
<dbReference type="Pfam" id="PF00583">
    <property type="entry name" value="Acetyltransf_1"/>
    <property type="match status" value="1"/>
</dbReference>
<keyword evidence="3" id="KW-1185">Reference proteome</keyword>
<dbReference type="STRING" id="883161.HMPREF9306_00076"/>
<dbReference type="PROSITE" id="PS51186">
    <property type="entry name" value="GNAT"/>
    <property type="match status" value="1"/>
</dbReference>
<dbReference type="InterPro" id="IPR000182">
    <property type="entry name" value="GNAT_dom"/>
</dbReference>
<comment type="caution">
    <text evidence="2">The sequence shown here is derived from an EMBL/GenBank/DDBJ whole genome shotgun (WGS) entry which is preliminary data.</text>
</comment>
<dbReference type="InterPro" id="IPR016181">
    <property type="entry name" value="Acyl_CoA_acyltransferase"/>
</dbReference>
<dbReference type="Gene3D" id="3.40.630.30">
    <property type="match status" value="1"/>
</dbReference>
<feature type="domain" description="N-acetyltransferase" evidence="1">
    <location>
        <begin position="5"/>
        <end position="178"/>
    </location>
</feature>
<gene>
    <name evidence="2" type="ORF">HMPREF9306_00076</name>
</gene>
<evidence type="ECO:0000259" key="1">
    <source>
        <dbReference type="PROSITE" id="PS51186"/>
    </source>
</evidence>